<name>A0ABV9ICU8_9DEIO</name>
<evidence type="ECO:0000313" key="2">
    <source>
        <dbReference type="EMBL" id="MFC4640123.1"/>
    </source>
</evidence>
<dbReference type="GO" id="GO:0052621">
    <property type="term" value="F:diguanylate cyclase activity"/>
    <property type="evidence" value="ECO:0007669"/>
    <property type="project" value="UniProtKB-EC"/>
</dbReference>
<proteinExistence type="predicted"/>
<dbReference type="InterPro" id="IPR000160">
    <property type="entry name" value="GGDEF_dom"/>
</dbReference>
<keyword evidence="2" id="KW-0548">Nucleotidyltransferase</keyword>
<dbReference type="Gene3D" id="3.30.70.270">
    <property type="match status" value="1"/>
</dbReference>
<evidence type="ECO:0000259" key="1">
    <source>
        <dbReference type="PROSITE" id="PS50887"/>
    </source>
</evidence>
<dbReference type="Pfam" id="PF00990">
    <property type="entry name" value="GGDEF"/>
    <property type="match status" value="1"/>
</dbReference>
<dbReference type="InterPro" id="IPR029787">
    <property type="entry name" value="Nucleotide_cyclase"/>
</dbReference>
<keyword evidence="3" id="KW-1185">Reference proteome</keyword>
<gene>
    <name evidence="2" type="ORF">ACFO0D_17475</name>
</gene>
<evidence type="ECO:0000313" key="3">
    <source>
        <dbReference type="Proteomes" id="UP001595952"/>
    </source>
</evidence>
<organism evidence="2 3">
    <name type="scientific">Deinococcus hohokamensis</name>
    <dbReference type="NCBI Taxonomy" id="309883"/>
    <lineage>
        <taxon>Bacteria</taxon>
        <taxon>Thermotogati</taxon>
        <taxon>Deinococcota</taxon>
        <taxon>Deinococci</taxon>
        <taxon>Deinococcales</taxon>
        <taxon>Deinococcaceae</taxon>
        <taxon>Deinococcus</taxon>
    </lineage>
</organism>
<protein>
    <submittedName>
        <fullName evidence="2">Diguanylate cyclase domain-containing protein</fullName>
        <ecNumber evidence="2">2.7.7.65</ecNumber>
    </submittedName>
</protein>
<dbReference type="SUPFAM" id="SSF55073">
    <property type="entry name" value="Nucleotide cyclase"/>
    <property type="match status" value="1"/>
</dbReference>
<dbReference type="EMBL" id="JBHSEI010000015">
    <property type="protein sequence ID" value="MFC4640123.1"/>
    <property type="molecule type" value="Genomic_DNA"/>
</dbReference>
<dbReference type="NCBIfam" id="TIGR00254">
    <property type="entry name" value="GGDEF"/>
    <property type="match status" value="1"/>
</dbReference>
<dbReference type="EC" id="2.7.7.65" evidence="2"/>
<dbReference type="Proteomes" id="UP001595952">
    <property type="component" value="Unassembled WGS sequence"/>
</dbReference>
<dbReference type="PROSITE" id="PS50887">
    <property type="entry name" value="GGDEF"/>
    <property type="match status" value="1"/>
</dbReference>
<reference evidence="3" key="1">
    <citation type="journal article" date="2019" name="Int. J. Syst. Evol. Microbiol.">
        <title>The Global Catalogue of Microorganisms (GCM) 10K type strain sequencing project: providing services to taxonomists for standard genome sequencing and annotation.</title>
        <authorList>
            <consortium name="The Broad Institute Genomics Platform"/>
            <consortium name="The Broad Institute Genome Sequencing Center for Infectious Disease"/>
            <person name="Wu L."/>
            <person name="Ma J."/>
        </authorList>
    </citation>
    <scope>NUCLEOTIDE SEQUENCE [LARGE SCALE GENOMIC DNA]</scope>
    <source>
        <strain evidence="3">CCUG 55995</strain>
    </source>
</reference>
<dbReference type="RefSeq" id="WP_380063109.1">
    <property type="nucleotide sequence ID" value="NZ_JBHSEI010000015.1"/>
</dbReference>
<comment type="caution">
    <text evidence="2">The sequence shown here is derived from an EMBL/GenBank/DDBJ whole genome shotgun (WGS) entry which is preliminary data.</text>
</comment>
<keyword evidence="2" id="KW-0808">Transferase</keyword>
<feature type="domain" description="GGDEF" evidence="1">
    <location>
        <begin position="1"/>
        <end position="107"/>
    </location>
</feature>
<accession>A0ABV9ICU8</accession>
<sequence length="107" mass="11842">MGRHPASGLWTALQEQFQDQVRVFRLGGDEYIVLVPEGRPDEAPDPIQRVERAVGQVRHHPALQEAGASVGLAFRPSDDETAVGMLHTADQRIYQVKRQGGKARDSD</sequence>
<dbReference type="InterPro" id="IPR043128">
    <property type="entry name" value="Rev_trsase/Diguanyl_cyclase"/>
</dbReference>